<dbReference type="Pfam" id="PF01607">
    <property type="entry name" value="CBM_14"/>
    <property type="match status" value="1"/>
</dbReference>
<keyword evidence="1" id="KW-0732">Signal</keyword>
<keyword evidence="4" id="KW-1185">Reference proteome</keyword>
<dbReference type="PROSITE" id="PS50940">
    <property type="entry name" value="CHIT_BIND_II"/>
    <property type="match status" value="1"/>
</dbReference>
<gene>
    <name evidence="3" type="ORF">GHT06_008095</name>
</gene>
<evidence type="ECO:0000256" key="1">
    <source>
        <dbReference type="SAM" id="SignalP"/>
    </source>
</evidence>
<dbReference type="Proteomes" id="UP000820818">
    <property type="component" value="Linkage Group LG1"/>
</dbReference>
<name>A0AAD5L1G7_9CRUS</name>
<dbReference type="InterPro" id="IPR036508">
    <property type="entry name" value="Chitin-bd_dom_sf"/>
</dbReference>
<dbReference type="AlphaFoldDB" id="A0AAD5L1G7"/>
<proteinExistence type="predicted"/>
<feature type="chain" id="PRO_5041988713" description="Chitin-binding type-2 domain-containing protein" evidence="1">
    <location>
        <begin position="21"/>
        <end position="277"/>
    </location>
</feature>
<organism evidence="3 4">
    <name type="scientific">Daphnia sinensis</name>
    <dbReference type="NCBI Taxonomy" id="1820382"/>
    <lineage>
        <taxon>Eukaryota</taxon>
        <taxon>Metazoa</taxon>
        <taxon>Ecdysozoa</taxon>
        <taxon>Arthropoda</taxon>
        <taxon>Crustacea</taxon>
        <taxon>Branchiopoda</taxon>
        <taxon>Diplostraca</taxon>
        <taxon>Cladocera</taxon>
        <taxon>Anomopoda</taxon>
        <taxon>Daphniidae</taxon>
        <taxon>Daphnia</taxon>
        <taxon>Daphnia similis group</taxon>
    </lineage>
</organism>
<evidence type="ECO:0000313" key="3">
    <source>
        <dbReference type="EMBL" id="KAI9564357.1"/>
    </source>
</evidence>
<feature type="signal peptide" evidence="1">
    <location>
        <begin position="1"/>
        <end position="20"/>
    </location>
</feature>
<reference evidence="3 4" key="1">
    <citation type="submission" date="2022-05" db="EMBL/GenBank/DDBJ databases">
        <title>A multi-omics perspective on studying reproductive biology in Daphnia sinensis.</title>
        <authorList>
            <person name="Jia J."/>
        </authorList>
    </citation>
    <scope>NUCLEOTIDE SEQUENCE [LARGE SCALE GENOMIC DNA]</scope>
    <source>
        <strain evidence="3 4">WSL</strain>
    </source>
</reference>
<dbReference type="GO" id="GO:0008061">
    <property type="term" value="F:chitin binding"/>
    <property type="evidence" value="ECO:0007669"/>
    <property type="project" value="InterPro"/>
</dbReference>
<dbReference type="EMBL" id="WJBH02000001">
    <property type="protein sequence ID" value="KAI9564357.1"/>
    <property type="molecule type" value="Genomic_DNA"/>
</dbReference>
<evidence type="ECO:0000259" key="2">
    <source>
        <dbReference type="PROSITE" id="PS50940"/>
    </source>
</evidence>
<dbReference type="GO" id="GO:0005576">
    <property type="term" value="C:extracellular region"/>
    <property type="evidence" value="ECO:0007669"/>
    <property type="project" value="InterPro"/>
</dbReference>
<dbReference type="InterPro" id="IPR002557">
    <property type="entry name" value="Chitin-bd_dom"/>
</dbReference>
<feature type="domain" description="Chitin-binding type-2" evidence="2">
    <location>
        <begin position="59"/>
        <end position="109"/>
    </location>
</feature>
<comment type="caution">
    <text evidence="3">The sequence shown here is derived from an EMBL/GenBank/DDBJ whole genome shotgun (WGS) entry which is preliminary data.</text>
</comment>
<accession>A0AAD5L1G7</accession>
<sequence length="277" mass="30708">MKKFALLSVLFLGFCQGSFGKSFKGSSREDCNYPTIFDPATNLATLNLRIPNKQGREGEFQCPNTNTDFFPADPFCSEFYYTCVNGIAYPQECPGTSGITAFDPVTKTCRPLECCGCYFTCPASDPNGFFPVPGACSSGYYVCVDGLYETYTNPLAVRQRMVFSRTQMRAVAFITIVQTDRTLYSTALQALFLIRQFPAVLQPLMLLVHAITVFLVIHRPTSSDALKDSVSSALALSRNCRNKKIFKNNCECRTADGIKEKVFKTGTHGYITGKSRT</sequence>
<protein>
    <recommendedName>
        <fullName evidence="2">Chitin-binding type-2 domain-containing protein</fullName>
    </recommendedName>
</protein>
<evidence type="ECO:0000313" key="4">
    <source>
        <dbReference type="Proteomes" id="UP000820818"/>
    </source>
</evidence>
<dbReference type="SUPFAM" id="SSF57625">
    <property type="entry name" value="Invertebrate chitin-binding proteins"/>
    <property type="match status" value="1"/>
</dbReference>